<comment type="catalytic activity">
    <reaction evidence="4">
        <text>cytidine(4) in tRNA(Gly)(GCC) + S-adenosyl-L-methionine = 2'-O-methylcytidine(4) in tRNA(Gly)(GCC) + S-adenosyl-L-homocysteine + H(+)</text>
        <dbReference type="Rhea" id="RHEA:43192"/>
        <dbReference type="Rhea" id="RHEA-COMP:10399"/>
        <dbReference type="Rhea" id="RHEA-COMP:10400"/>
        <dbReference type="ChEBI" id="CHEBI:15378"/>
        <dbReference type="ChEBI" id="CHEBI:57856"/>
        <dbReference type="ChEBI" id="CHEBI:59789"/>
        <dbReference type="ChEBI" id="CHEBI:74495"/>
        <dbReference type="ChEBI" id="CHEBI:82748"/>
        <dbReference type="EC" id="2.1.1.225"/>
    </reaction>
</comment>
<evidence type="ECO:0000256" key="1">
    <source>
        <dbReference type="ARBA" id="ARBA00022723"/>
    </source>
</evidence>
<dbReference type="EMBL" id="JARQZJ010000024">
    <property type="protein sequence ID" value="KAK9873641.1"/>
    <property type="molecule type" value="Genomic_DNA"/>
</dbReference>
<dbReference type="InterPro" id="IPR021721">
    <property type="entry name" value="Znf_CCCH-type_TRM13"/>
</dbReference>
<proteinExistence type="inferred from homology"/>
<dbReference type="AlphaFoldDB" id="A0AAW1TQ26"/>
<dbReference type="Proteomes" id="UP001431783">
    <property type="component" value="Unassembled WGS sequence"/>
</dbReference>
<reference evidence="6 7" key="1">
    <citation type="submission" date="2023-03" db="EMBL/GenBank/DDBJ databases">
        <title>Genome insight into feeding habits of ladybird beetles.</title>
        <authorList>
            <person name="Li H.-S."/>
            <person name="Huang Y.-H."/>
            <person name="Pang H."/>
        </authorList>
    </citation>
    <scope>NUCLEOTIDE SEQUENCE [LARGE SCALE GENOMIC DNA]</scope>
    <source>
        <strain evidence="6">SYSU_2023b</strain>
        <tissue evidence="6">Whole body</tissue>
    </source>
</reference>
<comment type="catalytic activity">
    <reaction evidence="4">
        <text>cytidine(4) in tRNA(Pro) + S-adenosyl-L-methionine = 2'-O-methylcytidine(4) in tRNA(Pro) + S-adenosyl-L-homocysteine + H(+)</text>
        <dbReference type="Rhea" id="RHEA:32767"/>
        <dbReference type="Rhea" id="RHEA-COMP:10397"/>
        <dbReference type="Rhea" id="RHEA-COMP:10398"/>
        <dbReference type="ChEBI" id="CHEBI:15378"/>
        <dbReference type="ChEBI" id="CHEBI:57856"/>
        <dbReference type="ChEBI" id="CHEBI:59789"/>
        <dbReference type="ChEBI" id="CHEBI:74495"/>
        <dbReference type="ChEBI" id="CHEBI:82748"/>
        <dbReference type="EC" id="2.1.1.225"/>
    </reaction>
</comment>
<dbReference type="GO" id="GO:0030488">
    <property type="term" value="P:tRNA methylation"/>
    <property type="evidence" value="ECO:0007669"/>
    <property type="project" value="InterPro"/>
</dbReference>
<evidence type="ECO:0000256" key="2">
    <source>
        <dbReference type="ARBA" id="ARBA00022771"/>
    </source>
</evidence>
<dbReference type="Pfam" id="PF11722">
    <property type="entry name" value="zf-TRM13_CCCH"/>
    <property type="match status" value="1"/>
</dbReference>
<dbReference type="InterPro" id="IPR039044">
    <property type="entry name" value="Trm13"/>
</dbReference>
<accession>A0AAW1TQ26</accession>
<keyword evidence="4" id="KW-0949">S-adenosyl-L-methionine</keyword>
<dbReference type="PROSITE" id="PS51800">
    <property type="entry name" value="ZF_CHHC_U11_48K"/>
    <property type="match status" value="1"/>
</dbReference>
<keyword evidence="4" id="KW-0808">Transferase</keyword>
<keyword evidence="3 4" id="KW-0862">Zinc</keyword>
<dbReference type="GO" id="GO:0008270">
    <property type="term" value="F:zinc ion binding"/>
    <property type="evidence" value="ECO:0007669"/>
    <property type="project" value="UniProtKB-KW"/>
</dbReference>
<keyword evidence="2 4" id="KW-0863">Zinc-finger</keyword>
<keyword evidence="1 4" id="KW-0479">Metal-binding</keyword>
<dbReference type="GO" id="GO:0106050">
    <property type="term" value="F:tRNA 2'-O-methyltransferase activity"/>
    <property type="evidence" value="ECO:0007669"/>
    <property type="project" value="UniProtKB-UniRule"/>
</dbReference>
<evidence type="ECO:0000256" key="4">
    <source>
        <dbReference type="RuleBase" id="RU367103"/>
    </source>
</evidence>
<evidence type="ECO:0000313" key="7">
    <source>
        <dbReference type="Proteomes" id="UP001431783"/>
    </source>
</evidence>
<dbReference type="EC" id="2.1.1.225" evidence="4"/>
<evidence type="ECO:0000256" key="3">
    <source>
        <dbReference type="ARBA" id="ARBA00022833"/>
    </source>
</evidence>
<gene>
    <name evidence="6" type="ORF">WA026_023426</name>
</gene>
<dbReference type="PANTHER" id="PTHR12998">
    <property type="entry name" value="TRNA:M(4)X MODIFICATION ENZYME TRM13 HOMOLOG"/>
    <property type="match status" value="1"/>
</dbReference>
<dbReference type="PANTHER" id="PTHR12998:SF0">
    <property type="entry name" value="TRNA:M(4)X MODIFICATION ENZYME TRM13 HOMOLOG"/>
    <property type="match status" value="1"/>
</dbReference>
<evidence type="ECO:0000313" key="6">
    <source>
        <dbReference type="EMBL" id="KAK9873641.1"/>
    </source>
</evidence>
<organism evidence="6 7">
    <name type="scientific">Henosepilachna vigintioctopunctata</name>
    <dbReference type="NCBI Taxonomy" id="420089"/>
    <lineage>
        <taxon>Eukaryota</taxon>
        <taxon>Metazoa</taxon>
        <taxon>Ecdysozoa</taxon>
        <taxon>Arthropoda</taxon>
        <taxon>Hexapoda</taxon>
        <taxon>Insecta</taxon>
        <taxon>Pterygota</taxon>
        <taxon>Neoptera</taxon>
        <taxon>Endopterygota</taxon>
        <taxon>Coleoptera</taxon>
        <taxon>Polyphaga</taxon>
        <taxon>Cucujiformia</taxon>
        <taxon>Coccinelloidea</taxon>
        <taxon>Coccinellidae</taxon>
        <taxon>Epilachninae</taxon>
        <taxon>Epilachnini</taxon>
        <taxon>Henosepilachna</taxon>
    </lineage>
</organism>
<sequence length="196" mass="22696">MSDSEKRTISINQGHCKFFVKRKKRYCRMKVKQSELYCCEHQIEHTHGEKNNFNIRIPCPLDSKHSCYQNKLQKHLRICNARPKTFQSFILKGVNSGYSPNDIRQENVSISLSDQSVADVMNVIDRVKSIYNGKHIEPTEKICTHPIVEDEMKSPIYGDKTKKHLKQISSVLGLLSEYNLLKKILVLLKLGLDEVH</sequence>
<dbReference type="Pfam" id="PF05253">
    <property type="entry name" value="zf-U11-48K"/>
    <property type="match status" value="1"/>
</dbReference>
<evidence type="ECO:0000259" key="5">
    <source>
        <dbReference type="PROSITE" id="PS51800"/>
    </source>
</evidence>
<comment type="similarity">
    <text evidence="4">Belongs to the methyltransferase TRM13 family.</text>
</comment>
<keyword evidence="4" id="KW-0489">Methyltransferase</keyword>
<comment type="function">
    <text evidence="4">tRNA methylase which 2'-O-methylates cytidine(4) in tRNA(Pro) and tRNA(Gly)(GCC), and adenosine(4) in tRNA(His).</text>
</comment>
<comment type="caution">
    <text evidence="6">The sequence shown here is derived from an EMBL/GenBank/DDBJ whole genome shotgun (WGS) entry which is preliminary data.</text>
</comment>
<feature type="domain" description="CHHC U11-48K-type" evidence="5">
    <location>
        <begin position="56"/>
        <end position="83"/>
    </location>
</feature>
<comment type="catalytic activity">
    <reaction evidence="4">
        <text>adenosine(4) in tRNA(His) + S-adenosyl-L-methionine = 2'-O-methyladenosine(4) in tRNA(His) + S-adenosyl-L-homocysteine + H(+)</text>
        <dbReference type="Rhea" id="RHEA:43196"/>
        <dbReference type="Rhea" id="RHEA-COMP:10401"/>
        <dbReference type="Rhea" id="RHEA-COMP:10402"/>
        <dbReference type="ChEBI" id="CHEBI:15378"/>
        <dbReference type="ChEBI" id="CHEBI:57856"/>
        <dbReference type="ChEBI" id="CHEBI:59789"/>
        <dbReference type="ChEBI" id="CHEBI:74411"/>
        <dbReference type="ChEBI" id="CHEBI:74477"/>
        <dbReference type="EC" id="2.1.1.225"/>
    </reaction>
</comment>
<name>A0AAW1TQ26_9CUCU</name>
<protein>
    <recommendedName>
        <fullName evidence="4">tRNA:m(4)X modification enzyme TRM13</fullName>
        <ecNumber evidence="4">2.1.1.225</ecNumber>
    </recommendedName>
</protein>
<keyword evidence="4" id="KW-0819">tRNA processing</keyword>
<dbReference type="InterPro" id="IPR022776">
    <property type="entry name" value="TRM13/UPF0224_CHHC_Znf_dom"/>
</dbReference>
<keyword evidence="7" id="KW-1185">Reference proteome</keyword>